<evidence type="ECO:0000313" key="4">
    <source>
        <dbReference type="Proteomes" id="UP001595751"/>
    </source>
</evidence>
<feature type="compositionally biased region" description="Gly residues" evidence="1">
    <location>
        <begin position="127"/>
        <end position="143"/>
    </location>
</feature>
<evidence type="ECO:0000313" key="3">
    <source>
        <dbReference type="EMBL" id="MFC3850949.1"/>
    </source>
</evidence>
<feature type="region of interest" description="Disordered" evidence="1">
    <location>
        <begin position="819"/>
        <end position="843"/>
    </location>
</feature>
<comment type="caution">
    <text evidence="3">The sequence shown here is derived from an EMBL/GenBank/DDBJ whole genome shotgun (WGS) entry which is preliminary data.</text>
</comment>
<dbReference type="EMBL" id="JBHRZN010000004">
    <property type="protein sequence ID" value="MFC3850949.1"/>
    <property type="molecule type" value="Genomic_DNA"/>
</dbReference>
<evidence type="ECO:0000259" key="2">
    <source>
        <dbReference type="SMART" id="SM00327"/>
    </source>
</evidence>
<dbReference type="Pfam" id="PF05762">
    <property type="entry name" value="VWA_CoxE"/>
    <property type="match status" value="1"/>
</dbReference>
<dbReference type="Proteomes" id="UP001595751">
    <property type="component" value="Unassembled WGS sequence"/>
</dbReference>
<dbReference type="InterPro" id="IPR008912">
    <property type="entry name" value="Uncharacterised_CoxE"/>
</dbReference>
<feature type="region of interest" description="Disordered" evidence="1">
    <location>
        <begin position="633"/>
        <end position="661"/>
    </location>
</feature>
<reference evidence="4" key="1">
    <citation type="journal article" date="2019" name="Int. J. Syst. Evol. Microbiol.">
        <title>The Global Catalogue of Microorganisms (GCM) 10K type strain sequencing project: providing services to taxonomists for standard genome sequencing and annotation.</title>
        <authorList>
            <consortium name="The Broad Institute Genomics Platform"/>
            <consortium name="The Broad Institute Genome Sequencing Center for Infectious Disease"/>
            <person name="Wu L."/>
            <person name="Ma J."/>
        </authorList>
    </citation>
    <scope>NUCLEOTIDE SEQUENCE [LARGE SCALE GENOMIC DNA]</scope>
    <source>
        <strain evidence="4">CCUG 53252</strain>
    </source>
</reference>
<organism evidence="3 4">
    <name type="scientific">Corynebacterium hansenii</name>
    <dbReference type="NCBI Taxonomy" id="394964"/>
    <lineage>
        <taxon>Bacteria</taxon>
        <taxon>Bacillati</taxon>
        <taxon>Actinomycetota</taxon>
        <taxon>Actinomycetes</taxon>
        <taxon>Mycobacteriales</taxon>
        <taxon>Corynebacteriaceae</taxon>
        <taxon>Corynebacterium</taxon>
    </lineage>
</organism>
<dbReference type="InterPro" id="IPR050458">
    <property type="entry name" value="LolB"/>
</dbReference>
<name>A0ABV7ZQW8_9CORY</name>
<accession>A0ABV7ZQW8</accession>
<feature type="compositionally biased region" description="Basic and acidic residues" evidence="1">
    <location>
        <begin position="821"/>
        <end position="833"/>
    </location>
</feature>
<keyword evidence="4" id="KW-1185">Reference proteome</keyword>
<dbReference type="Pfam" id="PF18934">
    <property type="entry name" value="DUF5682"/>
    <property type="match status" value="1"/>
</dbReference>
<proteinExistence type="predicted"/>
<dbReference type="InterPro" id="IPR002035">
    <property type="entry name" value="VWF_A"/>
</dbReference>
<sequence length="1151" mass="119581">MNGPAEIVDALVAGPSPEVMLFGVRHHSPACARAIVAAAEEWRPEAIAIEMPAELAPMLPWVADPGTVAPVAIAVGGGAGPGLYPFADFSPELAILRWAHREGVDVHCIDLPAGAVIGEGGNDEQGNGEGDGGRTAGDGAGDGEGSEATAIVDTADLIDQEAWDTRVEARSVGAQWRRVRRAALAVGVGARLAETRVDARTRAREANMRACLEDLRGRRVMAVVGSFHCLALMDGEPARPAEVADAPVSLVPYGFAELDSRSGYASGIRDPRWQQGIVEASGSGDVEKLATRVITEVAREMRKGGEPAGTGEVVEAVRIAGDLARLRGIPAPGRREVMEALTSVFAHGSVIGRGRTVARALQKVMIGDRRGKLVDGAPEPALEVHARELLASVGLPASPTDGVVRRRIDPFKGGRDLRRHVALARLAVLDVPYEKERTSGQVRGLETRGYTVTCEYRSSTAGALGVCTAGATLEQAAANTLNRRVAGWAGDPDVLLGVAGDAAAAALPEPLGRALEKIAADVAPRAGFATALRASEMLVGMGGGREPAATLLPQRLVDRAAEVAESLSDAVVREMPGVAGSDDDADAALLAGVAGLLPDHRVRAMASLEQMSRSGSDLMRGAATAVLAMYGEHEPTGAPGESVASGEPDDAGMDAEESGMDAESSDEVSALLGSWVDGAMAAPGPARSLTGFLLASRGTWADGELLDGVEERVESMPDASFVAALPRLRGAFDPVAPAERERFLDHVARRVGKAAPQAASPATLAANAEADAAAAARLRALGLRDMSFTPAMRWRLVLGAEPDALAGKAAAMAGALDELYGDPRSDPSGESDGRIGAGGGTGQVSARQWAEDIEALFGGEHVHEIAGRAAERGRADMVEHLRPDDVRPSVELLTTMLNLRGALPEARLRKIRPIIAKVIAELSAALARDLAPALRGAASSVPSRRSSPELDVPATIRRNLRHVVDVDGTPRVVPVTPYFRTPEKRISPWHIIVLVDVSGSMEASTVYAAMTAAILAGVPTYRISFVTFDTAIADLSDHVEDPLQLLLEISVGGGTDIASAVAYAATLVKVPNRTALILISDFEEGGNVGGLLHQVGALADSGVHLIGCAALDDSGNAVYNVGIAEAVAAAGMRVASLSPLQLARWVGQVLA</sequence>
<dbReference type="SMART" id="SM00327">
    <property type="entry name" value="VWA"/>
    <property type="match status" value="1"/>
</dbReference>
<feature type="region of interest" description="Disordered" evidence="1">
    <location>
        <begin position="119"/>
        <end position="146"/>
    </location>
</feature>
<feature type="domain" description="VWFA" evidence="2">
    <location>
        <begin position="988"/>
        <end position="1144"/>
    </location>
</feature>
<dbReference type="PANTHER" id="PTHR30634">
    <property type="entry name" value="OUTER MEMBRANE LOLAB LIPOPROTEIN INSERTION APPARATUS"/>
    <property type="match status" value="1"/>
</dbReference>
<evidence type="ECO:0000256" key="1">
    <source>
        <dbReference type="SAM" id="MobiDB-lite"/>
    </source>
</evidence>
<gene>
    <name evidence="3" type="ORF">ACFORJ_12345</name>
</gene>
<feature type="compositionally biased region" description="Acidic residues" evidence="1">
    <location>
        <begin position="647"/>
        <end position="661"/>
    </location>
</feature>
<dbReference type="InterPro" id="IPR043737">
    <property type="entry name" value="DUF5682"/>
</dbReference>
<dbReference type="SUPFAM" id="SSF53300">
    <property type="entry name" value="vWA-like"/>
    <property type="match status" value="1"/>
</dbReference>
<dbReference type="RefSeq" id="WP_290288092.1">
    <property type="nucleotide sequence ID" value="NZ_CP047211.1"/>
</dbReference>
<dbReference type="Gene3D" id="3.40.50.410">
    <property type="entry name" value="von Willebrand factor, type A domain"/>
    <property type="match status" value="1"/>
</dbReference>
<protein>
    <submittedName>
        <fullName evidence="3">DUF5682 family protein</fullName>
    </submittedName>
</protein>
<dbReference type="PANTHER" id="PTHR30634:SF7">
    <property type="entry name" value="VWA DOMAIN-CONTAINING PROTEIN"/>
    <property type="match status" value="1"/>
</dbReference>
<dbReference type="InterPro" id="IPR036465">
    <property type="entry name" value="vWFA_dom_sf"/>
</dbReference>